<keyword evidence="2" id="KW-1185">Reference proteome</keyword>
<dbReference type="EMBL" id="BOMY01000024">
    <property type="protein sequence ID" value="GIF21006.1"/>
    <property type="molecule type" value="Genomic_DNA"/>
</dbReference>
<dbReference type="Proteomes" id="UP000623608">
    <property type="component" value="Unassembled WGS sequence"/>
</dbReference>
<evidence type="ECO:0000313" key="1">
    <source>
        <dbReference type="EMBL" id="GIF21006.1"/>
    </source>
</evidence>
<evidence type="ECO:0000313" key="2">
    <source>
        <dbReference type="Proteomes" id="UP000623608"/>
    </source>
</evidence>
<protein>
    <recommendedName>
        <fullName evidence="3">SPOR domain-containing protein</fullName>
    </recommendedName>
</protein>
<comment type="caution">
    <text evidence="1">The sequence shown here is derived from an EMBL/GenBank/DDBJ whole genome shotgun (WGS) entry which is preliminary data.</text>
</comment>
<gene>
    <name evidence="1" type="ORF">Ate02nite_37360</name>
</gene>
<evidence type="ECO:0008006" key="3">
    <source>
        <dbReference type="Google" id="ProtNLM"/>
    </source>
</evidence>
<dbReference type="AlphaFoldDB" id="A0A919TSW5"/>
<sequence>MKSTLEIWDFLPESVADGRFEVHSDCMNDSGPGGGGYFWCLRDSRVETGDDVCPAQYRLGPYATADEATRALETVEKRNAEWDAEDARWTGEAS</sequence>
<organism evidence="1 2">
    <name type="scientific">Paractinoplanes tereljensis</name>
    <dbReference type="NCBI Taxonomy" id="571912"/>
    <lineage>
        <taxon>Bacteria</taxon>
        <taxon>Bacillati</taxon>
        <taxon>Actinomycetota</taxon>
        <taxon>Actinomycetes</taxon>
        <taxon>Micromonosporales</taxon>
        <taxon>Micromonosporaceae</taxon>
        <taxon>Paractinoplanes</taxon>
    </lineage>
</organism>
<accession>A0A919TSW5</accession>
<name>A0A919TSW5_9ACTN</name>
<proteinExistence type="predicted"/>
<reference evidence="1" key="1">
    <citation type="submission" date="2021-01" db="EMBL/GenBank/DDBJ databases">
        <title>Whole genome shotgun sequence of Actinoplanes tereljensis NBRC 105297.</title>
        <authorList>
            <person name="Komaki H."/>
            <person name="Tamura T."/>
        </authorList>
    </citation>
    <scope>NUCLEOTIDE SEQUENCE</scope>
    <source>
        <strain evidence="1">NBRC 105297</strain>
    </source>
</reference>